<dbReference type="AlphaFoldDB" id="A0A395IRF8"/>
<dbReference type="OrthoDB" id="10534232at2759"/>
<sequence>MVGSQIQSRSSLRSNPNHLTENQSQHKNSSTTIPNIKLEVDEQKRGLSSIAARPYTVPARSNQRRSDGRTSHISAAAPQPHFEALNSSATDVEDTQLKRSATVSRHNAGSDTLVRTQIKKERSWKKVVSSVKGKE</sequence>
<accession>A0A395IRF8</accession>
<feature type="compositionally biased region" description="Polar residues" evidence="1">
    <location>
        <begin position="1"/>
        <end position="34"/>
    </location>
</feature>
<evidence type="ECO:0000313" key="3">
    <source>
        <dbReference type="Proteomes" id="UP000249056"/>
    </source>
</evidence>
<dbReference type="EMBL" id="QKRW01000035">
    <property type="protein sequence ID" value="RAL60949.1"/>
    <property type="molecule type" value="Genomic_DNA"/>
</dbReference>
<name>A0A395IRF8_9HELO</name>
<dbReference type="Proteomes" id="UP000249056">
    <property type="component" value="Unassembled WGS sequence"/>
</dbReference>
<protein>
    <submittedName>
        <fullName evidence="2">Uncharacterized protein</fullName>
    </submittedName>
</protein>
<evidence type="ECO:0000313" key="2">
    <source>
        <dbReference type="EMBL" id="RAL60949.1"/>
    </source>
</evidence>
<gene>
    <name evidence="2" type="ORF">DID88_010046</name>
</gene>
<evidence type="ECO:0000256" key="1">
    <source>
        <dbReference type="SAM" id="MobiDB-lite"/>
    </source>
</evidence>
<feature type="region of interest" description="Disordered" evidence="1">
    <location>
        <begin position="1"/>
        <end position="94"/>
    </location>
</feature>
<organism evidence="2 3">
    <name type="scientific">Monilinia fructigena</name>
    <dbReference type="NCBI Taxonomy" id="38457"/>
    <lineage>
        <taxon>Eukaryota</taxon>
        <taxon>Fungi</taxon>
        <taxon>Dikarya</taxon>
        <taxon>Ascomycota</taxon>
        <taxon>Pezizomycotina</taxon>
        <taxon>Leotiomycetes</taxon>
        <taxon>Helotiales</taxon>
        <taxon>Sclerotiniaceae</taxon>
        <taxon>Monilinia</taxon>
    </lineage>
</organism>
<comment type="caution">
    <text evidence="2">The sequence shown here is derived from an EMBL/GenBank/DDBJ whole genome shotgun (WGS) entry which is preliminary data.</text>
</comment>
<keyword evidence="3" id="KW-1185">Reference proteome</keyword>
<proteinExistence type="predicted"/>
<reference evidence="2 3" key="1">
    <citation type="submission" date="2018-06" db="EMBL/GenBank/DDBJ databases">
        <title>Genome Sequence of the Brown Rot Fungal Pathogen Monilinia fructigena.</title>
        <authorList>
            <person name="Landi L."/>
            <person name="De Miccolis Angelini R.M."/>
            <person name="Pollastro S."/>
            <person name="Abate D."/>
            <person name="Faretra F."/>
            <person name="Romanazzi G."/>
        </authorList>
    </citation>
    <scope>NUCLEOTIDE SEQUENCE [LARGE SCALE GENOMIC DNA]</scope>
    <source>
        <strain evidence="2 3">Mfrg269</strain>
    </source>
</reference>